<name>A0A1M6WVN1_SELRU</name>
<evidence type="ECO:0000313" key="1">
    <source>
        <dbReference type="EMBL" id="SHK97629.1"/>
    </source>
</evidence>
<protein>
    <submittedName>
        <fullName evidence="1">Uncharacterized protein</fullName>
    </submittedName>
</protein>
<reference evidence="1 2" key="1">
    <citation type="submission" date="2016-11" db="EMBL/GenBank/DDBJ databases">
        <authorList>
            <person name="Jaros S."/>
            <person name="Januszkiewicz K."/>
            <person name="Wedrychowicz H."/>
        </authorList>
    </citation>
    <scope>NUCLEOTIDE SEQUENCE [LARGE SCALE GENOMIC DNA]</scope>
    <source>
        <strain evidence="1 2">HD4</strain>
    </source>
</reference>
<gene>
    <name evidence="1" type="ORF">SAMN05216582_12841</name>
</gene>
<sequence length="83" mass="10149">MNLKELKKKLDEQNVPTDMYSLNGWNPNEMMCIERKEQKWQVYCSERGTKTGMKIFKREVDACQYLYNIVMLCYRDHQEYLQK</sequence>
<dbReference type="OrthoDB" id="8239791at2"/>
<accession>A0A1M6WVN1</accession>
<evidence type="ECO:0000313" key="2">
    <source>
        <dbReference type="Proteomes" id="UP000184263"/>
    </source>
</evidence>
<dbReference type="Proteomes" id="UP000184263">
    <property type="component" value="Unassembled WGS sequence"/>
</dbReference>
<organism evidence="1 2">
    <name type="scientific">Selenomonas ruminantium</name>
    <dbReference type="NCBI Taxonomy" id="971"/>
    <lineage>
        <taxon>Bacteria</taxon>
        <taxon>Bacillati</taxon>
        <taxon>Bacillota</taxon>
        <taxon>Negativicutes</taxon>
        <taxon>Selenomonadales</taxon>
        <taxon>Selenomonadaceae</taxon>
        <taxon>Selenomonas</taxon>
    </lineage>
</organism>
<dbReference type="AlphaFoldDB" id="A0A1M6WVN1"/>
<proteinExistence type="predicted"/>
<dbReference type="EMBL" id="FRBC01000028">
    <property type="protein sequence ID" value="SHK97629.1"/>
    <property type="molecule type" value="Genomic_DNA"/>
</dbReference>